<comment type="subcellular location">
    <subcellularLocation>
        <location evidence="1">Secreted</location>
    </subcellularLocation>
</comment>
<dbReference type="PANTHER" id="PTHR38340">
    <property type="entry name" value="S-LAYER PROTEIN"/>
    <property type="match status" value="1"/>
</dbReference>
<evidence type="ECO:0000256" key="1">
    <source>
        <dbReference type="ARBA" id="ARBA00004613"/>
    </source>
</evidence>
<dbReference type="InterPro" id="IPR050557">
    <property type="entry name" value="RTX_toxin/Mannuronan_C5-epim"/>
</dbReference>
<accession>A0A840C6E8</accession>
<dbReference type="RefSeq" id="WP_162231804.1">
    <property type="nucleotide sequence ID" value="NZ_JACIEQ010000001.1"/>
</dbReference>
<name>A0A840C6E8_9RHOB</name>
<dbReference type="Pfam" id="PF00353">
    <property type="entry name" value="HemolysinCabind"/>
    <property type="match status" value="3"/>
</dbReference>
<dbReference type="PROSITE" id="PS00330">
    <property type="entry name" value="HEMOLYSIN_CALCIUM"/>
    <property type="match status" value="1"/>
</dbReference>
<keyword evidence="4" id="KW-1185">Reference proteome</keyword>
<evidence type="ECO:0000256" key="2">
    <source>
        <dbReference type="ARBA" id="ARBA00022525"/>
    </source>
</evidence>
<dbReference type="EMBL" id="JACIEQ010000001">
    <property type="protein sequence ID" value="MBB4021015.1"/>
    <property type="molecule type" value="Genomic_DNA"/>
</dbReference>
<dbReference type="SUPFAM" id="SSF51120">
    <property type="entry name" value="beta-Roll"/>
    <property type="match status" value="2"/>
</dbReference>
<dbReference type="Gene3D" id="2.150.10.10">
    <property type="entry name" value="Serralysin-like metalloprotease, C-terminal"/>
    <property type="match status" value="2"/>
</dbReference>
<reference evidence="3" key="1">
    <citation type="submission" date="2020-08" db="EMBL/GenBank/DDBJ databases">
        <title>Genomic Encyclopedia of Type Strains, Phase IV (KMG-IV): sequencing the most valuable type-strain genomes for metagenomic binning, comparative biology and taxonomic classification.</title>
        <authorList>
            <person name="Goeker M."/>
        </authorList>
    </citation>
    <scope>NUCLEOTIDE SEQUENCE [LARGE SCALE GENOMIC DNA]</scope>
    <source>
        <strain evidence="3">DSM 105040</strain>
    </source>
</reference>
<evidence type="ECO:0000313" key="3">
    <source>
        <dbReference type="EMBL" id="MBB4021015.1"/>
    </source>
</evidence>
<protein>
    <submittedName>
        <fullName evidence="3">Ca2+-binding RTX toxin-like protein</fullName>
    </submittedName>
</protein>
<comment type="caution">
    <text evidence="3">The sequence shown here is derived from an EMBL/GenBank/DDBJ whole genome shotgun (WGS) entry which is preliminary data.</text>
</comment>
<keyword evidence="2" id="KW-0964">Secreted</keyword>
<organism evidence="3 4">
    <name type="scientific">Actibacterium naphthalenivorans</name>
    <dbReference type="NCBI Taxonomy" id="1614693"/>
    <lineage>
        <taxon>Bacteria</taxon>
        <taxon>Pseudomonadati</taxon>
        <taxon>Pseudomonadota</taxon>
        <taxon>Alphaproteobacteria</taxon>
        <taxon>Rhodobacterales</taxon>
        <taxon>Roseobacteraceae</taxon>
        <taxon>Actibacterium</taxon>
    </lineage>
</organism>
<dbReference type="PANTHER" id="PTHR38340:SF1">
    <property type="entry name" value="S-LAYER PROTEIN"/>
    <property type="match status" value="1"/>
</dbReference>
<sequence>MTTANFTSAFFNLLDTPPDLAAVDNFALDHQAALDALDDQVSASGWTPTQLSASRIVLSSGAFDLTISGSGISPISSISELEDAIFAGLAQGTFDGISVTRSGTEILSFQMSSSAYTLSSGNQSFQVDGALLNSFAQFYALVGALSMLSDMANLSSQELNSIYTTLDDYAISGVSILDGGTELAALSLTPTQLGVTLDGYSLTVDGTAPEDFAEVVEIAQAFATGAVDLTTIPNLAVDGITFKDPDGTTLARITGPIENEASFDNATLKVDGVKVPDIWLSEDLVFNGGNSGERVYGLHGKDRISGNGGGDELFGLSQNDLLRGNGGNDKLFGGGGADRLEGGNGKDRLYGDNGTDKLDGGAGKDKLFGGAKRDVLFGRGGDDLLRGDAGNDKLFGGAGADTFFFSKGDGKDTIKDFTLGEDLIQIGRGASHIGQLDFDKSGSDVIISFRNVEITVEDIRLGQLDDVDNFLF</sequence>
<dbReference type="AlphaFoldDB" id="A0A840C6E8"/>
<dbReference type="InterPro" id="IPR011049">
    <property type="entry name" value="Serralysin-like_metalloprot_C"/>
</dbReference>
<gene>
    <name evidence="3" type="ORF">GGR17_000806</name>
</gene>
<dbReference type="PRINTS" id="PR00313">
    <property type="entry name" value="CABNDNGRPT"/>
</dbReference>
<dbReference type="InterPro" id="IPR018511">
    <property type="entry name" value="Hemolysin-typ_Ca-bd_CS"/>
</dbReference>
<dbReference type="GO" id="GO:0005509">
    <property type="term" value="F:calcium ion binding"/>
    <property type="evidence" value="ECO:0007669"/>
    <property type="project" value="InterPro"/>
</dbReference>
<evidence type="ECO:0000313" key="4">
    <source>
        <dbReference type="Proteomes" id="UP000585681"/>
    </source>
</evidence>
<proteinExistence type="predicted"/>
<dbReference type="Proteomes" id="UP000585681">
    <property type="component" value="Unassembled WGS sequence"/>
</dbReference>
<dbReference type="InterPro" id="IPR001343">
    <property type="entry name" value="Hemolysn_Ca-bd"/>
</dbReference>
<dbReference type="GO" id="GO:0005576">
    <property type="term" value="C:extracellular region"/>
    <property type="evidence" value="ECO:0007669"/>
    <property type="project" value="UniProtKB-SubCell"/>
</dbReference>